<dbReference type="EMBL" id="OIVN01000646">
    <property type="protein sequence ID" value="SPC83421.1"/>
    <property type="molecule type" value="Genomic_DNA"/>
</dbReference>
<accession>A0A2N9F982</accession>
<dbReference type="CDD" id="cd09272">
    <property type="entry name" value="RNase_HI_RT_Ty1"/>
    <property type="match status" value="1"/>
</dbReference>
<evidence type="ECO:0000313" key="1">
    <source>
        <dbReference type="EMBL" id="SPC83421.1"/>
    </source>
</evidence>
<dbReference type="AlphaFoldDB" id="A0A2N9F982"/>
<dbReference type="Pfam" id="PF14223">
    <property type="entry name" value="Retrotran_gag_2"/>
    <property type="match status" value="1"/>
</dbReference>
<sequence>MRLLTTITYDGTTGVREHVMRMTNLAMRLRDMKVDIPNSYLVWLILESLPDQFSALKTSYNVVKGEWGLDEMTAIVVQQEEMMFWFNNFEMKDLGEASFALGIEIHHDRSRGILRLSQKHYVNRILERLLVVKFISRLEIVDSISKPLTIYNDNSAAVCFSKNNKRSTGLKHMHIKHLVVKEKIQELQTSIVHIATEEMIADPLTKGLPPKFLRSMLLICTHMGLVENFDVFEFPIKESKELEDKPSSSSSIQELLKGKSPKELAEICKMAAIQCQSASASGKHSPASSEGSSNAKENANLPYAPVTFPLVWYQDSQDPYEAYDIEDLNFD</sequence>
<evidence type="ECO:0008006" key="2">
    <source>
        <dbReference type="Google" id="ProtNLM"/>
    </source>
</evidence>
<reference evidence="1" key="1">
    <citation type="submission" date="2018-02" db="EMBL/GenBank/DDBJ databases">
        <authorList>
            <person name="Cohen D.B."/>
            <person name="Kent A.D."/>
        </authorList>
    </citation>
    <scope>NUCLEOTIDE SEQUENCE</scope>
</reference>
<gene>
    <name evidence="1" type="ORF">FSB_LOCUS11303</name>
</gene>
<name>A0A2N9F982_FAGSY</name>
<protein>
    <recommendedName>
        <fullName evidence="2">Reverse transcriptase Ty1/copia-type domain-containing protein</fullName>
    </recommendedName>
</protein>
<proteinExistence type="predicted"/>
<organism evidence="1">
    <name type="scientific">Fagus sylvatica</name>
    <name type="common">Beechnut</name>
    <dbReference type="NCBI Taxonomy" id="28930"/>
    <lineage>
        <taxon>Eukaryota</taxon>
        <taxon>Viridiplantae</taxon>
        <taxon>Streptophyta</taxon>
        <taxon>Embryophyta</taxon>
        <taxon>Tracheophyta</taxon>
        <taxon>Spermatophyta</taxon>
        <taxon>Magnoliopsida</taxon>
        <taxon>eudicotyledons</taxon>
        <taxon>Gunneridae</taxon>
        <taxon>Pentapetalae</taxon>
        <taxon>rosids</taxon>
        <taxon>fabids</taxon>
        <taxon>Fagales</taxon>
        <taxon>Fagaceae</taxon>
        <taxon>Fagus</taxon>
    </lineage>
</organism>